<dbReference type="PANTHER" id="PTHR43280:SF2">
    <property type="entry name" value="HTH-TYPE TRANSCRIPTIONAL REGULATOR EXSA"/>
    <property type="match status" value="1"/>
</dbReference>
<dbReference type="eggNOG" id="COG2207">
    <property type="taxonomic scope" value="Bacteria"/>
</dbReference>
<evidence type="ECO:0000256" key="1">
    <source>
        <dbReference type="ARBA" id="ARBA00023015"/>
    </source>
</evidence>
<comment type="caution">
    <text evidence="5">The sequence shown here is derived from an EMBL/GenBank/DDBJ whole genome shotgun (WGS) entry which is preliminary data.</text>
</comment>
<keyword evidence="2" id="KW-0238">DNA-binding</keyword>
<accession>H7FUS1</accession>
<dbReference type="PANTHER" id="PTHR43280">
    <property type="entry name" value="ARAC-FAMILY TRANSCRIPTIONAL REGULATOR"/>
    <property type="match status" value="1"/>
</dbReference>
<dbReference type="PROSITE" id="PS00041">
    <property type="entry name" value="HTH_ARAC_FAMILY_1"/>
    <property type="match status" value="1"/>
</dbReference>
<dbReference type="Pfam" id="PF12833">
    <property type="entry name" value="HTH_18"/>
    <property type="match status" value="1"/>
</dbReference>
<dbReference type="Pfam" id="PF06719">
    <property type="entry name" value="AraC_N"/>
    <property type="match status" value="1"/>
</dbReference>
<dbReference type="PROSITE" id="PS01124">
    <property type="entry name" value="HTH_ARAC_FAMILY_2"/>
    <property type="match status" value="1"/>
</dbReference>
<dbReference type="InterPro" id="IPR009057">
    <property type="entry name" value="Homeodomain-like_sf"/>
</dbReference>
<protein>
    <submittedName>
        <fullName evidence="5">Transcriptional regulator, AraC family</fullName>
    </submittedName>
</protein>
<keyword evidence="3" id="KW-0804">Transcription</keyword>
<evidence type="ECO:0000313" key="6">
    <source>
        <dbReference type="Proteomes" id="UP000005566"/>
    </source>
</evidence>
<dbReference type="GO" id="GO:0043565">
    <property type="term" value="F:sequence-specific DNA binding"/>
    <property type="evidence" value="ECO:0007669"/>
    <property type="project" value="InterPro"/>
</dbReference>
<dbReference type="AlphaFoldDB" id="H7FUS1"/>
<dbReference type="InterPro" id="IPR018062">
    <property type="entry name" value="HTH_AraC-typ_CS"/>
</dbReference>
<dbReference type="SUPFAM" id="SSF46689">
    <property type="entry name" value="Homeodomain-like"/>
    <property type="match status" value="2"/>
</dbReference>
<evidence type="ECO:0000259" key="4">
    <source>
        <dbReference type="PROSITE" id="PS01124"/>
    </source>
</evidence>
<name>H7FUS1_FLAFP</name>
<evidence type="ECO:0000313" key="5">
    <source>
        <dbReference type="EMBL" id="EIA07760.1"/>
    </source>
</evidence>
<dbReference type="EMBL" id="AHKF01000021">
    <property type="protein sequence ID" value="EIA07760.1"/>
    <property type="molecule type" value="Genomic_DNA"/>
</dbReference>
<dbReference type="InterPro" id="IPR009594">
    <property type="entry name" value="Tscrpt_reg_HTH_AraC_N"/>
</dbReference>
<dbReference type="PATRIC" id="fig|1086011.3.peg.2859"/>
<proteinExistence type="predicted"/>
<evidence type="ECO:0000256" key="2">
    <source>
        <dbReference type="ARBA" id="ARBA00023125"/>
    </source>
</evidence>
<dbReference type="STRING" id="1086011.HJ01_02919"/>
<dbReference type="RefSeq" id="WP_007139096.1">
    <property type="nucleotide sequence ID" value="NZ_AHKF01000021.1"/>
</dbReference>
<dbReference type="OrthoDB" id="9779074at2"/>
<evidence type="ECO:0000256" key="3">
    <source>
        <dbReference type="ARBA" id="ARBA00023163"/>
    </source>
</evidence>
<reference evidence="5 6" key="1">
    <citation type="journal article" date="2014" name="Acta Crystallogr. D">
        <title>Structure-based characterization and antifreeze properties of a hyperactive ice-binding protein from the Antarctic bacterium Flavobacterium frigoris PS1.</title>
        <authorList>
            <person name="Do H."/>
            <person name="Kim S.J."/>
            <person name="Kim H.J."/>
            <person name="Lee J.H."/>
        </authorList>
    </citation>
    <scope>NUCLEOTIDE SEQUENCE [LARGE SCALE GENOMIC DNA]</scope>
    <source>
        <strain evidence="5 6">PS1</strain>
    </source>
</reference>
<keyword evidence="6" id="KW-1185">Reference proteome</keyword>
<feature type="domain" description="HTH araC/xylS-type" evidence="4">
    <location>
        <begin position="204"/>
        <end position="302"/>
    </location>
</feature>
<gene>
    <name evidence="5" type="ORF">HJ01_02919</name>
</gene>
<dbReference type="GO" id="GO:0003700">
    <property type="term" value="F:DNA-binding transcription factor activity"/>
    <property type="evidence" value="ECO:0007669"/>
    <property type="project" value="InterPro"/>
</dbReference>
<dbReference type="InterPro" id="IPR018060">
    <property type="entry name" value="HTH_AraC"/>
</dbReference>
<dbReference type="SMART" id="SM00342">
    <property type="entry name" value="HTH_ARAC"/>
    <property type="match status" value="1"/>
</dbReference>
<dbReference type="Proteomes" id="UP000005566">
    <property type="component" value="Unassembled WGS sequence"/>
</dbReference>
<dbReference type="Gene3D" id="1.10.10.60">
    <property type="entry name" value="Homeodomain-like"/>
    <property type="match status" value="2"/>
</dbReference>
<organism evidence="5 6">
    <name type="scientific">Flavobacterium frigoris (strain PS1)</name>
    <dbReference type="NCBI Taxonomy" id="1086011"/>
    <lineage>
        <taxon>Bacteria</taxon>
        <taxon>Pseudomonadati</taxon>
        <taxon>Bacteroidota</taxon>
        <taxon>Flavobacteriia</taxon>
        <taxon>Flavobacteriales</taxon>
        <taxon>Flavobacteriaceae</taxon>
        <taxon>Flavobacterium</taxon>
    </lineage>
</organism>
<keyword evidence="1" id="KW-0805">Transcription regulation</keyword>
<dbReference type="InterPro" id="IPR020449">
    <property type="entry name" value="Tscrpt_reg_AraC-type_HTH"/>
</dbReference>
<sequence length="305" mass="35537">MNRNYINPPHLSNEKSLKTLVENRTVYNLNHCELNLFETYKASELVPLKFNDLVVTSMLRGKKVMHLFDDPGFEYLPGETVVIPSNVEMKIDFPEATKNNPTQCLALAIDQQKIAQTLDFLNERYPKEGNKQFWHLDYQNYYFYNNVELASTINKLIKECMSTSLTKDVLADLTLQELLIRIIQTQTTKSIDDGLYANPNSPITQVLEYIRLNLRENISLKNLSDISCMSTTSFYRFFKRELGMSPIEFVINEKMRCAKKLLKNPSIQINEVCHLSGFEDSNYFIRLFKKHEGITPKQYQLLYVN</sequence>
<dbReference type="PRINTS" id="PR00032">
    <property type="entry name" value="HTHARAC"/>
</dbReference>